<evidence type="ECO:0008006" key="3">
    <source>
        <dbReference type="Google" id="ProtNLM"/>
    </source>
</evidence>
<dbReference type="EMBL" id="LAZR01001308">
    <property type="protein sequence ID" value="KKN46864.1"/>
    <property type="molecule type" value="Genomic_DNA"/>
</dbReference>
<name>A0A0F9QWP6_9ZZZZ</name>
<feature type="compositionally biased region" description="Acidic residues" evidence="1">
    <location>
        <begin position="279"/>
        <end position="288"/>
    </location>
</feature>
<proteinExistence type="predicted"/>
<reference evidence="2" key="1">
    <citation type="journal article" date="2015" name="Nature">
        <title>Complex archaea that bridge the gap between prokaryotes and eukaryotes.</title>
        <authorList>
            <person name="Spang A."/>
            <person name="Saw J.H."/>
            <person name="Jorgensen S.L."/>
            <person name="Zaremba-Niedzwiedzka K."/>
            <person name="Martijn J."/>
            <person name="Lind A.E."/>
            <person name="van Eijk R."/>
            <person name="Schleper C."/>
            <person name="Guy L."/>
            <person name="Ettema T.J."/>
        </authorList>
    </citation>
    <scope>NUCLEOTIDE SEQUENCE</scope>
</reference>
<sequence length="343" mass="39167">MEQTEITEDLPVLGERITINTYETQCTNPTCDEQIEFDTTLPTGWDLKEIKISITCPKCVDAKPAHRKTRTRPGQEARPRGHRRRDLLLHVNGLTNPQLINSIEEFLPWDGDEDMGDALADLAEAVRSTVEIPEPVPVQKDPISIPEPKPNAMRQLEDRQQQRLRARLENTRIEKQQEVSIDLPPWEPSPEEEVEEEVEITNPNYPPASSPVRPLPKSEEPTRIRKRRRAVSLVADQQEKEMDIHPSTIECHFCESRQLPNVEICTNCARDVHSGELPTIDEAEESEEDNRSPEIDLSSRTIKKMKKDDAIKACRFLGLSTNGTVRELKSMLTAYRNGIDEEE</sequence>
<dbReference type="AlphaFoldDB" id="A0A0F9QWP6"/>
<evidence type="ECO:0000313" key="2">
    <source>
        <dbReference type="EMBL" id="KKN46864.1"/>
    </source>
</evidence>
<feature type="region of interest" description="Disordered" evidence="1">
    <location>
        <begin position="63"/>
        <end position="84"/>
    </location>
</feature>
<gene>
    <name evidence="2" type="ORF">LCGC14_0668760</name>
</gene>
<organism evidence="2">
    <name type="scientific">marine sediment metagenome</name>
    <dbReference type="NCBI Taxonomy" id="412755"/>
    <lineage>
        <taxon>unclassified sequences</taxon>
        <taxon>metagenomes</taxon>
        <taxon>ecological metagenomes</taxon>
    </lineage>
</organism>
<feature type="region of interest" description="Disordered" evidence="1">
    <location>
        <begin position="200"/>
        <end position="236"/>
    </location>
</feature>
<protein>
    <recommendedName>
        <fullName evidence="3">SAP domain-containing protein</fullName>
    </recommendedName>
</protein>
<accession>A0A0F9QWP6</accession>
<comment type="caution">
    <text evidence="2">The sequence shown here is derived from an EMBL/GenBank/DDBJ whole genome shotgun (WGS) entry which is preliminary data.</text>
</comment>
<feature type="region of interest" description="Disordered" evidence="1">
    <location>
        <begin position="279"/>
        <end position="302"/>
    </location>
</feature>
<evidence type="ECO:0000256" key="1">
    <source>
        <dbReference type="SAM" id="MobiDB-lite"/>
    </source>
</evidence>